<sequence>MRSLFLCLKFPHSAHSFIKEFFKNVLLTEKNFKKKRQKKRVFLSKKGRATHAKQKIVGVFYVCCNIFSLTAVAFPSFLFFSSNFLPLLYLNELKHITWKKIRRKRENNGIFFIFFHLFIFYLNSTFYFN</sequence>
<keyword evidence="1" id="KW-1133">Transmembrane helix</keyword>
<evidence type="ECO:0000256" key="1">
    <source>
        <dbReference type="SAM" id="Phobius"/>
    </source>
</evidence>
<evidence type="ECO:0008006" key="4">
    <source>
        <dbReference type="Google" id="ProtNLM"/>
    </source>
</evidence>
<keyword evidence="1" id="KW-0472">Membrane</keyword>
<feature type="transmembrane region" description="Helical" evidence="1">
    <location>
        <begin position="110"/>
        <end position="128"/>
    </location>
</feature>
<accession>A0A8T0A132</accession>
<comment type="caution">
    <text evidence="2">The sequence shown here is derived from an EMBL/GenBank/DDBJ whole genome shotgun (WGS) entry which is preliminary data.</text>
</comment>
<name>A0A8T0A132_9BILA</name>
<keyword evidence="1" id="KW-0812">Transmembrane</keyword>
<gene>
    <name evidence="2" type="ORF">Mgra_00001621</name>
</gene>
<organism evidence="2 3">
    <name type="scientific">Meloidogyne graminicola</name>
    <dbReference type="NCBI Taxonomy" id="189291"/>
    <lineage>
        <taxon>Eukaryota</taxon>
        <taxon>Metazoa</taxon>
        <taxon>Ecdysozoa</taxon>
        <taxon>Nematoda</taxon>
        <taxon>Chromadorea</taxon>
        <taxon>Rhabditida</taxon>
        <taxon>Tylenchina</taxon>
        <taxon>Tylenchomorpha</taxon>
        <taxon>Tylenchoidea</taxon>
        <taxon>Meloidogynidae</taxon>
        <taxon>Meloidogyninae</taxon>
        <taxon>Meloidogyne</taxon>
    </lineage>
</organism>
<proteinExistence type="predicted"/>
<keyword evidence="3" id="KW-1185">Reference proteome</keyword>
<evidence type="ECO:0000313" key="2">
    <source>
        <dbReference type="EMBL" id="KAF7638813.1"/>
    </source>
</evidence>
<dbReference type="EMBL" id="JABEBT010000009">
    <property type="protein sequence ID" value="KAF7638813.1"/>
    <property type="molecule type" value="Genomic_DNA"/>
</dbReference>
<evidence type="ECO:0000313" key="3">
    <source>
        <dbReference type="Proteomes" id="UP000605970"/>
    </source>
</evidence>
<reference evidence="2" key="1">
    <citation type="journal article" date="2020" name="Ecol. Evol.">
        <title>Genome structure and content of the rice root-knot nematode (Meloidogyne graminicola).</title>
        <authorList>
            <person name="Phan N.T."/>
            <person name="Danchin E.G.J."/>
            <person name="Klopp C."/>
            <person name="Perfus-Barbeoch L."/>
            <person name="Kozlowski D.K."/>
            <person name="Koutsovoulos G.D."/>
            <person name="Lopez-Roques C."/>
            <person name="Bouchez O."/>
            <person name="Zahm M."/>
            <person name="Besnard G."/>
            <person name="Bellafiore S."/>
        </authorList>
    </citation>
    <scope>NUCLEOTIDE SEQUENCE</scope>
    <source>
        <strain evidence="2">VN-18</strain>
    </source>
</reference>
<feature type="transmembrane region" description="Helical" evidence="1">
    <location>
        <begin position="59"/>
        <end position="89"/>
    </location>
</feature>
<dbReference type="AlphaFoldDB" id="A0A8T0A132"/>
<dbReference type="Proteomes" id="UP000605970">
    <property type="component" value="Unassembled WGS sequence"/>
</dbReference>
<protein>
    <recommendedName>
        <fullName evidence="4">Transmembrane protein</fullName>
    </recommendedName>
</protein>